<organism evidence="2 3">
    <name type="scientific">Buchnera aphidicola</name>
    <name type="common">Pentalonia nigronervosa</name>
    <dbReference type="NCBI Taxonomy" id="1309793"/>
    <lineage>
        <taxon>Bacteria</taxon>
        <taxon>Pseudomonadati</taxon>
        <taxon>Pseudomonadota</taxon>
        <taxon>Gammaproteobacteria</taxon>
        <taxon>Enterobacterales</taxon>
        <taxon>Erwiniaceae</taxon>
        <taxon>Buchnera</taxon>
    </lineage>
</organism>
<feature type="transmembrane region" description="Helical" evidence="1">
    <location>
        <begin position="51"/>
        <end position="73"/>
    </location>
</feature>
<dbReference type="Proteomes" id="UP000516346">
    <property type="component" value="Chromosome"/>
</dbReference>
<evidence type="ECO:0000313" key="2">
    <source>
        <dbReference type="EMBL" id="QNS02051.1"/>
    </source>
</evidence>
<protein>
    <submittedName>
        <fullName evidence="2">Preprotein translocase subunit SecG</fullName>
    </submittedName>
</protein>
<keyword evidence="1" id="KW-0472">Membrane</keyword>
<accession>A0A7H1AZZ6</accession>
<evidence type="ECO:0000313" key="3">
    <source>
        <dbReference type="Proteomes" id="UP000516346"/>
    </source>
</evidence>
<gene>
    <name evidence="2" type="ORF">ICW73_01145</name>
</gene>
<dbReference type="AlphaFoldDB" id="A0A7H1AZZ6"/>
<keyword evidence="1" id="KW-1133">Transmembrane helix</keyword>
<name>A0A7H1AZZ6_9GAMM</name>
<evidence type="ECO:0000256" key="1">
    <source>
        <dbReference type="SAM" id="Phobius"/>
    </source>
</evidence>
<proteinExistence type="predicted"/>
<dbReference type="EMBL" id="CP061275">
    <property type="protein sequence ID" value="QNS02051.1"/>
    <property type="molecule type" value="Genomic_DNA"/>
</dbReference>
<sequence length="111" mass="12982">MYFFVLFCFVCTSVMLILSIFLHLGQGLNSTMYSNIKNHAKLFNSLNSNNFMFNTVRILAFLFFFIGIILCNINNQEQDSDFFWKNSNTQKIKNDNTSFLDKSMVYKDIPS</sequence>
<reference evidence="2 3" key="1">
    <citation type="submission" date="2020-09" db="EMBL/GenBank/DDBJ databases">
        <title>Genome sequence of the banana aphid, Pentalonia nigronervosa Coquerel (Hemiptera: Aphididae) and its symbionts.</title>
        <authorList>
            <person name="Mathers T.C."/>
            <person name="Mugford S.T."/>
            <person name="Hogenhout S.A."/>
            <person name="Tripathi L."/>
        </authorList>
    </citation>
    <scope>NUCLEOTIDE SEQUENCE [LARGE SCALE GENOMIC DNA]</scope>
    <source>
        <strain evidence="2">Ba4</strain>
    </source>
</reference>
<keyword evidence="1" id="KW-0812">Transmembrane</keyword>